<feature type="transmembrane region" description="Helical" evidence="1">
    <location>
        <begin position="267"/>
        <end position="288"/>
    </location>
</feature>
<dbReference type="RefSeq" id="WP_300953545.1">
    <property type="nucleotide sequence ID" value="NZ_JAUHJQ010000007.1"/>
</dbReference>
<evidence type="ECO:0000313" key="3">
    <source>
        <dbReference type="Proteomes" id="UP001168620"/>
    </source>
</evidence>
<feature type="transmembrane region" description="Helical" evidence="1">
    <location>
        <begin position="31"/>
        <end position="51"/>
    </location>
</feature>
<evidence type="ECO:0000256" key="1">
    <source>
        <dbReference type="SAM" id="Phobius"/>
    </source>
</evidence>
<dbReference type="Proteomes" id="UP001168620">
    <property type="component" value="Unassembled WGS sequence"/>
</dbReference>
<name>A0ABT8FJW1_9ACTN</name>
<feature type="transmembrane region" description="Helical" evidence="1">
    <location>
        <begin position="416"/>
        <end position="435"/>
    </location>
</feature>
<reference evidence="2" key="1">
    <citation type="submission" date="2023-06" db="EMBL/GenBank/DDBJ databases">
        <title>Draft genome sequence of Nocardioides sp. SOB77.</title>
        <authorList>
            <person name="Zhang G."/>
        </authorList>
    </citation>
    <scope>NUCLEOTIDE SEQUENCE</scope>
    <source>
        <strain evidence="2">SOB77</strain>
    </source>
</reference>
<feature type="transmembrane region" description="Helical" evidence="1">
    <location>
        <begin position="382"/>
        <end position="404"/>
    </location>
</feature>
<feature type="transmembrane region" description="Helical" evidence="1">
    <location>
        <begin position="318"/>
        <end position="337"/>
    </location>
</feature>
<evidence type="ECO:0008006" key="4">
    <source>
        <dbReference type="Google" id="ProtNLM"/>
    </source>
</evidence>
<feature type="transmembrane region" description="Helical" evidence="1">
    <location>
        <begin position="293"/>
        <end position="312"/>
    </location>
</feature>
<feature type="transmembrane region" description="Helical" evidence="1">
    <location>
        <begin position="161"/>
        <end position="179"/>
    </location>
</feature>
<keyword evidence="3" id="KW-1185">Reference proteome</keyword>
<feature type="transmembrane region" description="Helical" evidence="1">
    <location>
        <begin position="236"/>
        <end position="255"/>
    </location>
</feature>
<keyword evidence="1" id="KW-1133">Transmembrane helix</keyword>
<gene>
    <name evidence="2" type="ORF">QWY28_15900</name>
</gene>
<comment type="caution">
    <text evidence="2">The sequence shown here is derived from an EMBL/GenBank/DDBJ whole genome shotgun (WGS) entry which is preliminary data.</text>
</comment>
<keyword evidence="1" id="KW-0812">Transmembrane</keyword>
<dbReference type="EMBL" id="JAUHJQ010000007">
    <property type="protein sequence ID" value="MDN4174447.1"/>
    <property type="molecule type" value="Genomic_DNA"/>
</dbReference>
<feature type="transmembrane region" description="Helical" evidence="1">
    <location>
        <begin position="569"/>
        <end position="591"/>
    </location>
</feature>
<accession>A0ABT8FJW1</accession>
<proteinExistence type="predicted"/>
<feature type="transmembrane region" description="Helical" evidence="1">
    <location>
        <begin position="120"/>
        <end position="140"/>
    </location>
</feature>
<feature type="transmembrane region" description="Helical" evidence="1">
    <location>
        <begin position="344"/>
        <end position="362"/>
    </location>
</feature>
<sequence>MLSTNRLADVVAAAPTAVEDRPAGAAALSEVALASGLALVMTIALGAVVLAHRSGRLPALGRLMERMDRSRFFGTLAPWAQVPLMVAMVSLITALLGMYWDIALHIGIGRDEGPLANPAHYPILFGLFGISAAGVLACALPRQDEVGPSGVRLAPGWNAPAGGVLLTGAGTYALLGFPLDDVWHRIFGQDVTLWGPTHLMLIGGAGLSLVAMAVLFEEGRTATERTGRRTSPVATYALKACLVGGLLIGMSVFQAEFDFGVPQFRLVLQPFLIALAAAFSLVVARLWIGRGAAIAAVLFYLVVRGGVSVVVGPVLGELWAAVPLYLAEALIVELVALRLAHRPLAFGLTSGVLIGTVGYAAEHAWTQVAFPLPWTSDIAVEGVAMATVAGAAAGVLGGLLVRGLRRDLPDAIRPRLLFALSLAAIAACATNGVIATHPDDLRGTVAVSDAGSGEVDLEVRFDRDPVAGEPAWLTVTGWQGGAGSDGLAIEHLEEERDGVWRTTQPVPADGTWKTMVRLHDGRSLTAMPVYLPEDAALDEPEIPVEDGTRAFDEEKLLLQRELSDDVPGWLWLAAGSIVLLCSIALVLGLGWGVTRFARATRPEVGTGTAPKVPA</sequence>
<protein>
    <recommendedName>
        <fullName evidence="4">ABC transporter permease</fullName>
    </recommendedName>
</protein>
<organism evidence="2 3">
    <name type="scientific">Nocardioides oceani</name>
    <dbReference type="NCBI Taxonomy" id="3058369"/>
    <lineage>
        <taxon>Bacteria</taxon>
        <taxon>Bacillati</taxon>
        <taxon>Actinomycetota</taxon>
        <taxon>Actinomycetes</taxon>
        <taxon>Propionibacteriales</taxon>
        <taxon>Nocardioidaceae</taxon>
        <taxon>Nocardioides</taxon>
    </lineage>
</organism>
<keyword evidence="1" id="KW-0472">Membrane</keyword>
<feature type="transmembrane region" description="Helical" evidence="1">
    <location>
        <begin position="199"/>
        <end position="216"/>
    </location>
</feature>
<feature type="transmembrane region" description="Helical" evidence="1">
    <location>
        <begin position="72"/>
        <end position="100"/>
    </location>
</feature>
<evidence type="ECO:0000313" key="2">
    <source>
        <dbReference type="EMBL" id="MDN4174447.1"/>
    </source>
</evidence>